<feature type="compositionally biased region" description="Pro residues" evidence="1">
    <location>
        <begin position="1"/>
        <end position="11"/>
    </location>
</feature>
<reference evidence="2 3" key="1">
    <citation type="submission" date="2021-12" db="EMBL/GenBank/DDBJ databases">
        <title>High titer production of polyol ester of fatty acids by Rhodotorula paludigena BS15 towards product separation-free biomass refinery.</title>
        <authorList>
            <person name="Mano J."/>
            <person name="Ono H."/>
            <person name="Tanaka T."/>
            <person name="Naito K."/>
            <person name="Sushida H."/>
            <person name="Ike M."/>
            <person name="Tokuyasu K."/>
            <person name="Kitaoka M."/>
        </authorList>
    </citation>
    <scope>NUCLEOTIDE SEQUENCE [LARGE SCALE GENOMIC DNA]</scope>
    <source>
        <strain evidence="2 3">BS15</strain>
    </source>
</reference>
<feature type="compositionally biased region" description="Low complexity" evidence="1">
    <location>
        <begin position="12"/>
        <end position="26"/>
    </location>
</feature>
<feature type="region of interest" description="Disordered" evidence="1">
    <location>
        <begin position="1"/>
        <end position="31"/>
    </location>
</feature>
<comment type="caution">
    <text evidence="2">The sequence shown here is derived from an EMBL/GenBank/DDBJ whole genome shotgun (WGS) entry which is preliminary data.</text>
</comment>
<protein>
    <submittedName>
        <fullName evidence="2">Uncharacterized protein</fullName>
    </submittedName>
</protein>
<dbReference type="AlphaFoldDB" id="A0AAV5GQJ4"/>
<name>A0AAV5GQJ4_9BASI</name>
<feature type="region of interest" description="Disordered" evidence="1">
    <location>
        <begin position="96"/>
        <end position="153"/>
    </location>
</feature>
<evidence type="ECO:0000256" key="1">
    <source>
        <dbReference type="SAM" id="MobiDB-lite"/>
    </source>
</evidence>
<dbReference type="Proteomes" id="UP001342314">
    <property type="component" value="Unassembled WGS sequence"/>
</dbReference>
<gene>
    <name evidence="2" type="ORF">Rhopal_004808-T1</name>
</gene>
<evidence type="ECO:0000313" key="3">
    <source>
        <dbReference type="Proteomes" id="UP001342314"/>
    </source>
</evidence>
<feature type="compositionally biased region" description="Acidic residues" evidence="1">
    <location>
        <begin position="436"/>
        <end position="445"/>
    </location>
</feature>
<accession>A0AAV5GQJ4</accession>
<feature type="compositionally biased region" description="Low complexity" evidence="1">
    <location>
        <begin position="595"/>
        <end position="650"/>
    </location>
</feature>
<evidence type="ECO:0000313" key="2">
    <source>
        <dbReference type="EMBL" id="GJN91785.1"/>
    </source>
</evidence>
<proteinExistence type="predicted"/>
<organism evidence="2 3">
    <name type="scientific">Rhodotorula paludigena</name>
    <dbReference type="NCBI Taxonomy" id="86838"/>
    <lineage>
        <taxon>Eukaryota</taxon>
        <taxon>Fungi</taxon>
        <taxon>Dikarya</taxon>
        <taxon>Basidiomycota</taxon>
        <taxon>Pucciniomycotina</taxon>
        <taxon>Microbotryomycetes</taxon>
        <taxon>Sporidiobolales</taxon>
        <taxon>Sporidiobolaceae</taxon>
        <taxon>Rhodotorula</taxon>
    </lineage>
</organism>
<feature type="compositionally biased region" description="Low complexity" evidence="1">
    <location>
        <begin position="545"/>
        <end position="559"/>
    </location>
</feature>
<feature type="region of interest" description="Disordered" evidence="1">
    <location>
        <begin position="397"/>
        <end position="482"/>
    </location>
</feature>
<sequence length="663" mass="71594">MATTPYDPPPSSRSRASSTPRRTASRASRRDSLFDEVRHGLDVAEHYADAAGKIAGEVGKAAHIAQQVEDDIEQAYRPGGVRCGRAAALSRCSVQSYGGTTTEGETDAEAKETLIPSRPSRAQSTASRSSARSSIVPYESASTGTRQRKKPTPSAVDLVGAFSEDVDARQEAVDALFDDIELVAIQRHRLTGTPYSVPQLFAGRAGGPPRSRTVERDEATKLAALVGQAKADLLAEYKRVCALQPRSEALKAQQTEGANRDKRLKRAFQSYTTLNSSFASLLDFVEDRAKEEKRWREAGAQKALLRRIKEDHPDWERSRRKKEMLRARDASAGTTLETADLSSCTGWWLLEHPFTELDTVLQSIDLAENGIKNQHDEKKGSWELGTLLSHAIPSLHRAGHKIPKSRSARQLNEHELRKSRRYRSEEKTPVHHGGEGDTDPEDEGFDLLPKKEKGKDSDDDDSIDLSQLPERVPTDDTSGYQESREELIADAKAQRRTEQIAILVLYLYWGISRALGNESPLGNVDLGSHLGNSAWNDTSDGLVYTSDSSTESSTSSASSVVPHDQTGLATQAPLGEVLASASRLSADTLSESIESSGSVSASATSMPTASPTSTSEPTSSSESTSELLTSSLASSMTSAAEETSSTTLAEITGAGRLPGAGRA</sequence>
<feature type="region of interest" description="Disordered" evidence="1">
    <location>
        <begin position="545"/>
        <end position="564"/>
    </location>
</feature>
<feature type="region of interest" description="Disordered" evidence="1">
    <location>
        <begin position="595"/>
        <end position="663"/>
    </location>
</feature>
<keyword evidence="3" id="KW-1185">Reference proteome</keyword>
<dbReference type="EMBL" id="BQKY01000009">
    <property type="protein sequence ID" value="GJN91785.1"/>
    <property type="molecule type" value="Genomic_DNA"/>
</dbReference>
<feature type="compositionally biased region" description="Low complexity" evidence="1">
    <location>
        <begin position="117"/>
        <end position="134"/>
    </location>
</feature>
<feature type="compositionally biased region" description="Basic residues" evidence="1">
    <location>
        <begin position="397"/>
        <end position="407"/>
    </location>
</feature>
<feature type="compositionally biased region" description="Basic and acidic residues" evidence="1">
    <location>
        <begin position="411"/>
        <end position="435"/>
    </location>
</feature>